<dbReference type="EMBL" id="CP041969">
    <property type="protein sequence ID" value="QMV40478.1"/>
    <property type="molecule type" value="Genomic_DNA"/>
</dbReference>
<evidence type="ECO:0000256" key="1">
    <source>
        <dbReference type="SAM" id="Coils"/>
    </source>
</evidence>
<dbReference type="Gene3D" id="1.10.510.10">
    <property type="entry name" value="Transferase(Phosphotransferase) domain 1"/>
    <property type="match status" value="1"/>
</dbReference>
<protein>
    <recommendedName>
        <fullName evidence="6">Protein kinase domain-containing protein</fullName>
    </recommendedName>
</protein>
<feature type="compositionally biased region" description="Low complexity" evidence="2">
    <location>
        <begin position="353"/>
        <end position="364"/>
    </location>
</feature>
<dbReference type="KEGG" id="cchl:FPL14_04115"/>
<accession>A0A7G5BU44</accession>
<feature type="coiled-coil region" evidence="1">
    <location>
        <begin position="474"/>
        <end position="521"/>
    </location>
</feature>
<keyword evidence="1" id="KW-0175">Coiled coil</keyword>
<evidence type="ECO:0000313" key="5">
    <source>
        <dbReference type="Proteomes" id="UP000515679"/>
    </source>
</evidence>
<gene>
    <name evidence="4" type="ORF">FPL14_04115</name>
</gene>
<dbReference type="InterPro" id="IPR011009">
    <property type="entry name" value="Kinase-like_dom_sf"/>
</dbReference>
<evidence type="ECO:0000256" key="2">
    <source>
        <dbReference type="SAM" id="MobiDB-lite"/>
    </source>
</evidence>
<evidence type="ECO:0000256" key="3">
    <source>
        <dbReference type="SAM" id="Phobius"/>
    </source>
</evidence>
<dbReference type="AlphaFoldDB" id="A0A7G5BU44"/>
<evidence type="ECO:0008006" key="6">
    <source>
        <dbReference type="Google" id="ProtNLM"/>
    </source>
</evidence>
<keyword evidence="3" id="KW-0472">Membrane</keyword>
<dbReference type="Proteomes" id="UP000515679">
    <property type="component" value="Chromosome"/>
</dbReference>
<feature type="region of interest" description="Disordered" evidence="2">
    <location>
        <begin position="327"/>
        <end position="369"/>
    </location>
</feature>
<feature type="transmembrane region" description="Helical" evidence="3">
    <location>
        <begin position="445"/>
        <end position="466"/>
    </location>
</feature>
<dbReference type="SUPFAM" id="SSF56112">
    <property type="entry name" value="Protein kinase-like (PK-like)"/>
    <property type="match status" value="1"/>
</dbReference>
<reference evidence="4 5" key="1">
    <citation type="submission" date="2019-07" db="EMBL/GenBank/DDBJ databases">
        <authorList>
            <person name="Kim J.K."/>
            <person name="Cheong H.-M."/>
            <person name="Choi Y."/>
            <person name="Hwang K.J."/>
            <person name="Lee S."/>
            <person name="Choi C."/>
        </authorList>
    </citation>
    <scope>NUCLEOTIDE SEQUENCE [LARGE SCALE GENOMIC DNA]</scope>
    <source>
        <strain evidence="4 5">KS 22</strain>
    </source>
</reference>
<proteinExistence type="predicted"/>
<name>A0A7G5BU44_9BACL</name>
<keyword evidence="3" id="KW-0812">Transmembrane</keyword>
<dbReference type="RefSeq" id="WP_182301827.1">
    <property type="nucleotide sequence ID" value="NZ_CP041969.1"/>
</dbReference>
<evidence type="ECO:0000313" key="4">
    <source>
        <dbReference type="EMBL" id="QMV40478.1"/>
    </source>
</evidence>
<keyword evidence="3" id="KW-1133">Transmembrane helix</keyword>
<keyword evidence="5" id="KW-1185">Reference proteome</keyword>
<sequence>MSFQPEVRARLSINGKPYTIGEHPHAAGVPYGQEGRQGIVYLLNAEESGGPKAMKVFRSKFINPSLVFHTDTVAKYKGVAGLSACERSILTPQNHADLLNREPDLLYAVVMPWIEGPTWMDVLLAKQRLSKKQSFAAAFALAHVLMDMEQRGLAHCDLSATNVMLPMLSTAKKVVKPVEFVQLIDLEQMFSTHLEKPEHIPAGSPGYAIRNKTQSLMWSGQSDRFAGAILLAEMLASCSDAFVRSVWGESYFDPEELQTGCDRFDELVEMIRTIWGEALAALFVRAWESEHLSQCPPFGEWLMALSKIEGTVGAEVAATAAPVAVPSTSLSDHTETLSGPAPRAASPRPPAPAVASAPRTAASADSISQSDGGGFNANLLQKAKNLEQKKNYKQALEVYRSIQTLNAHSSLAKEVEIAIQHIEEILSRNKKKRDRAETSRKIKRVFLTLAFIVLLGLVGFLSKAYLDKQAVGSVESLTEDLKEKDKEIAQLTKQLKALDLSAKKQEMLKTLEEDYSELQRIANADPALNDKLDVKTFAAAQLYLNHMNEYLMKVFEFDQPFVDRTKIVEGYYFPYVYNQSRDPKRNVSFHKEYMHRF</sequence>
<organism evidence="4 5">
    <name type="scientific">Cohnella cholangitidis</name>
    <dbReference type="NCBI Taxonomy" id="2598458"/>
    <lineage>
        <taxon>Bacteria</taxon>
        <taxon>Bacillati</taxon>
        <taxon>Bacillota</taxon>
        <taxon>Bacilli</taxon>
        <taxon>Bacillales</taxon>
        <taxon>Paenibacillaceae</taxon>
        <taxon>Cohnella</taxon>
    </lineage>
</organism>